<name>A0ABX5LNA9_9BACT</name>
<comment type="caution">
    <text evidence="2">The sequence shown here is derived from an EMBL/GenBank/DDBJ whole genome shotgun (WGS) entry which is preliminary data.</text>
</comment>
<gene>
    <name evidence="2" type="ORF">B0H50_10647</name>
</gene>
<dbReference type="InterPro" id="IPR011990">
    <property type="entry name" value="TPR-like_helical_dom_sf"/>
</dbReference>
<feature type="repeat" description="TPR" evidence="1">
    <location>
        <begin position="26"/>
        <end position="59"/>
    </location>
</feature>
<keyword evidence="3" id="KW-1185">Reference proteome</keyword>
<evidence type="ECO:0000313" key="3">
    <source>
        <dbReference type="Proteomes" id="UP000245523"/>
    </source>
</evidence>
<dbReference type="Proteomes" id="UP000245523">
    <property type="component" value="Unassembled WGS sequence"/>
</dbReference>
<organism evidence="2 3">
    <name type="scientific">Hallerella porci</name>
    <dbReference type="NCBI Taxonomy" id="1945871"/>
    <lineage>
        <taxon>Bacteria</taxon>
        <taxon>Pseudomonadati</taxon>
        <taxon>Fibrobacterota</taxon>
        <taxon>Fibrobacteria</taxon>
        <taxon>Fibrobacterales</taxon>
        <taxon>Fibrobacteraceae</taxon>
        <taxon>Hallerella</taxon>
    </lineage>
</organism>
<dbReference type="Gene3D" id="1.25.40.10">
    <property type="entry name" value="Tetratricopeptide repeat domain"/>
    <property type="match status" value="2"/>
</dbReference>
<dbReference type="InterPro" id="IPR019734">
    <property type="entry name" value="TPR_rpt"/>
</dbReference>
<dbReference type="RefSeq" id="WP_158256402.1">
    <property type="nucleotide sequence ID" value="NZ_JAXEIU010000029.1"/>
</dbReference>
<accession>A0ABX5LNA9</accession>
<proteinExistence type="predicted"/>
<reference evidence="2 3" key="1">
    <citation type="submission" date="2018-05" db="EMBL/GenBank/DDBJ databases">
        <title>Animal gut microbial communities from fecal samples from Wisconsin, USA.</title>
        <authorList>
            <person name="Neumann A."/>
        </authorList>
    </citation>
    <scope>NUCLEOTIDE SEQUENCE [LARGE SCALE GENOMIC DNA]</scope>
    <source>
        <strain evidence="2 3">UWS4</strain>
    </source>
</reference>
<evidence type="ECO:0000313" key="2">
    <source>
        <dbReference type="EMBL" id="PWL03389.1"/>
    </source>
</evidence>
<dbReference type="PROSITE" id="PS50005">
    <property type="entry name" value="TPR"/>
    <property type="match status" value="1"/>
</dbReference>
<dbReference type="Pfam" id="PF13432">
    <property type="entry name" value="TPR_16"/>
    <property type="match status" value="2"/>
</dbReference>
<dbReference type="SMART" id="SM00028">
    <property type="entry name" value="TPR"/>
    <property type="match status" value="4"/>
</dbReference>
<dbReference type="PROSITE" id="PS51257">
    <property type="entry name" value="PROKAR_LIPOPROTEIN"/>
    <property type="match status" value="1"/>
</dbReference>
<dbReference type="SUPFAM" id="SSF48452">
    <property type="entry name" value="TPR-like"/>
    <property type="match status" value="1"/>
</dbReference>
<protein>
    <submittedName>
        <fullName evidence="2">Tetratricopeptide repeat protein</fullName>
    </submittedName>
</protein>
<keyword evidence="1" id="KW-0802">TPR repeat</keyword>
<evidence type="ECO:0000256" key="1">
    <source>
        <dbReference type="PROSITE-ProRule" id="PRU00339"/>
    </source>
</evidence>
<sequence>MQKNSILSKAAWKAFCFAVILAFFGCRSLETLGNEALNVGDYDRAIAAFSKALDEFPADRDARYGMALARFGKAEAGEKIGEHSVELWTKTVAEFRILEKIDSSAAKEMHSSALFYLARAKISENEKAKVLGILNESLKLDSANDFSWNLKALALQGAGDRESAQKIFTEILKRNAAFAPAYSNLGSLYWEDGKVEDAWDIWSMGAKRFPKNHALQFWTKVAEDSLKSAVLSGNSHE</sequence>
<dbReference type="EMBL" id="QGHD01000006">
    <property type="protein sequence ID" value="PWL03389.1"/>
    <property type="molecule type" value="Genomic_DNA"/>
</dbReference>